<gene>
    <name evidence="1" type="ORF">MES5069_440190</name>
</gene>
<protein>
    <submittedName>
        <fullName evidence="1">Uncharacterized protein</fullName>
    </submittedName>
</protein>
<evidence type="ECO:0000313" key="1">
    <source>
        <dbReference type="EMBL" id="CAH2404883.1"/>
    </source>
</evidence>
<name>A0ABM9E7Y6_9HYPH</name>
<reference evidence="1 2" key="1">
    <citation type="submission" date="2022-03" db="EMBL/GenBank/DDBJ databases">
        <authorList>
            <person name="Brunel B."/>
        </authorList>
    </citation>
    <scope>NUCLEOTIDE SEQUENCE [LARGE SCALE GENOMIC DNA]</scope>
    <source>
        <strain evidence="1">STM5069sample</strain>
    </source>
</reference>
<evidence type="ECO:0000313" key="2">
    <source>
        <dbReference type="Proteomes" id="UP001153050"/>
    </source>
</evidence>
<dbReference type="Proteomes" id="UP001153050">
    <property type="component" value="Unassembled WGS sequence"/>
</dbReference>
<proteinExistence type="predicted"/>
<organism evidence="1 2">
    <name type="scientific">Mesorhizobium escarrei</name>
    <dbReference type="NCBI Taxonomy" id="666018"/>
    <lineage>
        <taxon>Bacteria</taxon>
        <taxon>Pseudomonadati</taxon>
        <taxon>Pseudomonadota</taxon>
        <taxon>Alphaproteobacteria</taxon>
        <taxon>Hyphomicrobiales</taxon>
        <taxon>Phyllobacteriaceae</taxon>
        <taxon>Mesorhizobium</taxon>
    </lineage>
</organism>
<dbReference type="EMBL" id="CAKXZT010000140">
    <property type="protein sequence ID" value="CAH2404883.1"/>
    <property type="molecule type" value="Genomic_DNA"/>
</dbReference>
<accession>A0ABM9E7Y6</accession>
<sequence>MKPAFRGKLNEQLTADAVTFAMDEAGGVPDGREVEADACRRINCPGRRRPSSPCRALLPE</sequence>
<comment type="caution">
    <text evidence="1">The sequence shown here is derived from an EMBL/GenBank/DDBJ whole genome shotgun (WGS) entry which is preliminary data.</text>
</comment>
<keyword evidence="2" id="KW-1185">Reference proteome</keyword>